<name>A0ABN2A4X1_9ACTN</name>
<protein>
    <submittedName>
        <fullName evidence="6">IclR family transcriptional regulator C-terminal domain-containing protein</fullName>
    </submittedName>
</protein>
<dbReference type="Gene3D" id="3.30.450.40">
    <property type="match status" value="1"/>
</dbReference>
<reference evidence="6 7" key="1">
    <citation type="journal article" date="2019" name="Int. J. Syst. Evol. Microbiol.">
        <title>The Global Catalogue of Microorganisms (GCM) 10K type strain sequencing project: providing services to taxonomists for standard genome sequencing and annotation.</title>
        <authorList>
            <consortium name="The Broad Institute Genomics Platform"/>
            <consortium name="The Broad Institute Genome Sequencing Center for Infectious Disease"/>
            <person name="Wu L."/>
            <person name="Ma J."/>
        </authorList>
    </citation>
    <scope>NUCLEOTIDE SEQUENCE [LARGE SCALE GENOMIC DNA]</scope>
    <source>
        <strain evidence="6 7">JCM 14303</strain>
    </source>
</reference>
<dbReference type="PROSITE" id="PS51078">
    <property type="entry name" value="ICLR_ED"/>
    <property type="match status" value="1"/>
</dbReference>
<dbReference type="EMBL" id="BAAANC010000001">
    <property type="protein sequence ID" value="GAA1511469.1"/>
    <property type="molecule type" value="Genomic_DNA"/>
</dbReference>
<keyword evidence="1" id="KW-0805">Transcription regulation</keyword>
<dbReference type="InterPro" id="IPR036390">
    <property type="entry name" value="WH_DNA-bd_sf"/>
</dbReference>
<dbReference type="PANTHER" id="PTHR30136:SF24">
    <property type="entry name" value="HTH-TYPE TRANSCRIPTIONAL REPRESSOR ALLR"/>
    <property type="match status" value="1"/>
</dbReference>
<dbReference type="InterPro" id="IPR036388">
    <property type="entry name" value="WH-like_DNA-bd_sf"/>
</dbReference>
<keyword evidence="7" id="KW-1185">Reference proteome</keyword>
<dbReference type="Gene3D" id="1.10.10.10">
    <property type="entry name" value="Winged helix-like DNA-binding domain superfamily/Winged helix DNA-binding domain"/>
    <property type="match status" value="1"/>
</dbReference>
<dbReference type="SUPFAM" id="SSF55781">
    <property type="entry name" value="GAF domain-like"/>
    <property type="match status" value="1"/>
</dbReference>
<dbReference type="RefSeq" id="WP_344173636.1">
    <property type="nucleotide sequence ID" value="NZ_BAAANC010000001.1"/>
</dbReference>
<comment type="caution">
    <text evidence="6">The sequence shown here is derived from an EMBL/GenBank/DDBJ whole genome shotgun (WGS) entry which is preliminary data.</text>
</comment>
<dbReference type="SUPFAM" id="SSF46785">
    <property type="entry name" value="Winged helix' DNA-binding domain"/>
    <property type="match status" value="1"/>
</dbReference>
<feature type="domain" description="HTH iclR-type" evidence="4">
    <location>
        <begin position="20"/>
        <end position="82"/>
    </location>
</feature>
<evidence type="ECO:0000256" key="3">
    <source>
        <dbReference type="ARBA" id="ARBA00023163"/>
    </source>
</evidence>
<dbReference type="InterPro" id="IPR005471">
    <property type="entry name" value="Tscrpt_reg_IclR_N"/>
</dbReference>
<dbReference type="Pfam" id="PF01614">
    <property type="entry name" value="IclR_C"/>
    <property type="match status" value="1"/>
</dbReference>
<proteinExistence type="predicted"/>
<dbReference type="PANTHER" id="PTHR30136">
    <property type="entry name" value="HELIX-TURN-HELIX TRANSCRIPTIONAL REGULATOR, ICLR FAMILY"/>
    <property type="match status" value="1"/>
</dbReference>
<evidence type="ECO:0000256" key="2">
    <source>
        <dbReference type="ARBA" id="ARBA00023125"/>
    </source>
</evidence>
<dbReference type="PROSITE" id="PS51077">
    <property type="entry name" value="HTH_ICLR"/>
    <property type="match status" value="1"/>
</dbReference>
<sequence length="267" mass="28796">MPAQPFDPPAVAATPAAGTVQSVSRALKAMEFVAASRDGVTAKEIAAHLQLALPSAYHLLATLTESGYLVHLAQDHRYGLGYRVRLLEQGLERQLEVPPLIASAVRRLHLEADAAAYYAVYREVDVVIAHVVDSERRPRVQVLDIGFHEATHATAFGKVMLAAMTEQARNAYLDRVGLRQCTTSTMTDRPTLETHLDKVRRSGVALEIGEFQDGLSCLAAPVRSSAGAVLASVAISLPSADFAARRWALERAVRRGALVATRAVNAL</sequence>
<dbReference type="Pfam" id="PF09339">
    <property type="entry name" value="HTH_IclR"/>
    <property type="match status" value="1"/>
</dbReference>
<dbReference type="InterPro" id="IPR029016">
    <property type="entry name" value="GAF-like_dom_sf"/>
</dbReference>
<keyword evidence="3" id="KW-0804">Transcription</keyword>
<evidence type="ECO:0000259" key="5">
    <source>
        <dbReference type="PROSITE" id="PS51078"/>
    </source>
</evidence>
<accession>A0ABN2A4X1</accession>
<feature type="domain" description="IclR-ED" evidence="5">
    <location>
        <begin position="83"/>
        <end position="267"/>
    </location>
</feature>
<dbReference type="InterPro" id="IPR014757">
    <property type="entry name" value="Tscrpt_reg_IclR_C"/>
</dbReference>
<evidence type="ECO:0000259" key="4">
    <source>
        <dbReference type="PROSITE" id="PS51077"/>
    </source>
</evidence>
<evidence type="ECO:0000313" key="7">
    <source>
        <dbReference type="Proteomes" id="UP001500363"/>
    </source>
</evidence>
<dbReference type="InterPro" id="IPR050707">
    <property type="entry name" value="HTH_MetabolicPath_Reg"/>
</dbReference>
<evidence type="ECO:0000256" key="1">
    <source>
        <dbReference type="ARBA" id="ARBA00023015"/>
    </source>
</evidence>
<evidence type="ECO:0000313" key="6">
    <source>
        <dbReference type="EMBL" id="GAA1511469.1"/>
    </source>
</evidence>
<dbReference type="Proteomes" id="UP001500363">
    <property type="component" value="Unassembled WGS sequence"/>
</dbReference>
<keyword evidence="2" id="KW-0238">DNA-binding</keyword>
<dbReference type="SMART" id="SM00346">
    <property type="entry name" value="HTH_ICLR"/>
    <property type="match status" value="1"/>
</dbReference>
<organism evidence="6 7">
    <name type="scientific">Kribbella lupini</name>
    <dbReference type="NCBI Taxonomy" id="291602"/>
    <lineage>
        <taxon>Bacteria</taxon>
        <taxon>Bacillati</taxon>
        <taxon>Actinomycetota</taxon>
        <taxon>Actinomycetes</taxon>
        <taxon>Propionibacteriales</taxon>
        <taxon>Kribbellaceae</taxon>
        <taxon>Kribbella</taxon>
    </lineage>
</organism>
<gene>
    <name evidence="6" type="ORF">GCM10009741_06060</name>
</gene>